<name>A0ABU3N564_9SPHN</name>
<dbReference type="InterPro" id="IPR017528">
    <property type="entry name" value="CHP03097O-antigen_lig-rel"/>
</dbReference>
<gene>
    <name evidence="8" type="ORF">MZO42_13280</name>
</gene>
<feature type="domain" description="DUF5935" evidence="7">
    <location>
        <begin position="1"/>
        <end position="193"/>
    </location>
</feature>
<proteinExistence type="predicted"/>
<feature type="transmembrane region" description="Helical" evidence="5">
    <location>
        <begin position="128"/>
        <end position="146"/>
    </location>
</feature>
<feature type="transmembrane region" description="Helical" evidence="5">
    <location>
        <begin position="43"/>
        <end position="64"/>
    </location>
</feature>
<evidence type="ECO:0000259" key="7">
    <source>
        <dbReference type="Pfam" id="PF19358"/>
    </source>
</evidence>
<feature type="domain" description="O-antigen ligase-related" evidence="6">
    <location>
        <begin position="208"/>
        <end position="360"/>
    </location>
</feature>
<organism evidence="8">
    <name type="scientific">Sphingomonas psychrotolerans</name>
    <dbReference type="NCBI Taxonomy" id="1327635"/>
    <lineage>
        <taxon>Bacteria</taxon>
        <taxon>Pseudomonadati</taxon>
        <taxon>Pseudomonadota</taxon>
        <taxon>Alphaproteobacteria</taxon>
        <taxon>Sphingomonadales</taxon>
        <taxon>Sphingomonadaceae</taxon>
        <taxon>Sphingomonas</taxon>
    </lineage>
</organism>
<reference evidence="8" key="1">
    <citation type="submission" date="2022-04" db="EMBL/GenBank/DDBJ databases">
        <title>Tomato heritable bacteria conferring resistance against bacterial wilt.</title>
        <authorList>
            <person name="Yin J."/>
        </authorList>
    </citation>
    <scope>NUCLEOTIDE SEQUENCE</scope>
    <source>
        <strain evidence="8">Cra20</strain>
    </source>
</reference>
<dbReference type="InterPro" id="IPR051533">
    <property type="entry name" value="WaaL-like"/>
</dbReference>
<dbReference type="NCBIfam" id="TIGR03097">
    <property type="entry name" value="PEP_O_lig_1"/>
    <property type="match status" value="1"/>
</dbReference>
<sequence length="450" mass="50209">MRDLAFIAFLAALLGAGFRRPFLFVLAYAYIDIVSPQRLTYLLLNSVPISMIAVALAVLGWLAFDDKRDVRVAPRQFLIVLLLGYCLYTTLHADFPLEAKDKWEWVWKALAFAAFLPLTLRTRLRIESLLLFMILSAASIIIVGGIKTIGSGGGYGELNLMVTNNSGLYEGSTISAVAIAIIPLIVWFTRHGTVFAPDWKVKCFSYALIFACLLIPVGTSTRTGLLCIGLLALLMIRDTKRKFVYLAALGGMGLAVVPFLPSSFTERMETIKTYQADASASTRIAVWQWTMDYVKTHPMGGGFEAYRQNQIRYEKVAVQQEDGSQAKVDRSLEVDKARAYHSAYFEMLGEQGYPGLAIWLLINVAGLFRMEVLRRRYRKPEPGQEWIAPLASALQSAHFIYLLGAVFIAIAFQPFVYMLIGAQIGLDTYCGRKRAESAWRPLRKPKAALA</sequence>
<keyword evidence="8" id="KW-0436">Ligase</keyword>
<dbReference type="Pfam" id="PF04932">
    <property type="entry name" value="Wzy_C"/>
    <property type="match status" value="1"/>
</dbReference>
<keyword evidence="4 5" id="KW-0472">Membrane</keyword>
<keyword evidence="3 5" id="KW-1133">Transmembrane helix</keyword>
<feature type="transmembrane region" description="Helical" evidence="5">
    <location>
        <begin position="208"/>
        <end position="236"/>
    </location>
</feature>
<evidence type="ECO:0000256" key="3">
    <source>
        <dbReference type="ARBA" id="ARBA00022989"/>
    </source>
</evidence>
<evidence type="ECO:0000256" key="2">
    <source>
        <dbReference type="ARBA" id="ARBA00022692"/>
    </source>
</evidence>
<comment type="caution">
    <text evidence="8">The sequence shown here is derived from an EMBL/GenBank/DDBJ whole genome shotgun (WGS) entry which is preliminary data.</text>
</comment>
<evidence type="ECO:0000256" key="5">
    <source>
        <dbReference type="SAM" id="Phobius"/>
    </source>
</evidence>
<feature type="transmembrane region" description="Helical" evidence="5">
    <location>
        <begin position="352"/>
        <end position="370"/>
    </location>
</feature>
<dbReference type="PANTHER" id="PTHR37422:SF13">
    <property type="entry name" value="LIPOPOLYSACCHARIDE BIOSYNTHESIS PROTEIN PA4999-RELATED"/>
    <property type="match status" value="1"/>
</dbReference>
<feature type="transmembrane region" description="Helical" evidence="5">
    <location>
        <begin position="399"/>
        <end position="420"/>
    </location>
</feature>
<evidence type="ECO:0000313" key="8">
    <source>
        <dbReference type="EMBL" id="MDT8759672.1"/>
    </source>
</evidence>
<dbReference type="EMBL" id="JALMLT010000003">
    <property type="protein sequence ID" value="MDT8759672.1"/>
    <property type="molecule type" value="Genomic_DNA"/>
</dbReference>
<dbReference type="InterPro" id="IPR045979">
    <property type="entry name" value="DUF5935"/>
</dbReference>
<feature type="transmembrane region" description="Helical" evidence="5">
    <location>
        <begin position="76"/>
        <end position="93"/>
    </location>
</feature>
<dbReference type="Pfam" id="PF19358">
    <property type="entry name" value="DUF5935"/>
    <property type="match status" value="1"/>
</dbReference>
<dbReference type="GO" id="GO:0016874">
    <property type="term" value="F:ligase activity"/>
    <property type="evidence" value="ECO:0007669"/>
    <property type="project" value="UniProtKB-KW"/>
</dbReference>
<comment type="subcellular location">
    <subcellularLocation>
        <location evidence="1">Membrane</location>
        <topology evidence="1">Multi-pass membrane protein</topology>
    </subcellularLocation>
</comment>
<accession>A0ABU3N564</accession>
<dbReference type="InterPro" id="IPR007016">
    <property type="entry name" value="O-antigen_ligase-rel_domated"/>
</dbReference>
<evidence type="ECO:0000259" key="6">
    <source>
        <dbReference type="Pfam" id="PF04932"/>
    </source>
</evidence>
<feature type="transmembrane region" description="Helical" evidence="5">
    <location>
        <begin position="167"/>
        <end position="188"/>
    </location>
</feature>
<evidence type="ECO:0000256" key="1">
    <source>
        <dbReference type="ARBA" id="ARBA00004141"/>
    </source>
</evidence>
<dbReference type="PANTHER" id="PTHR37422">
    <property type="entry name" value="TEICHURONIC ACID BIOSYNTHESIS PROTEIN TUAE"/>
    <property type="match status" value="1"/>
</dbReference>
<evidence type="ECO:0000256" key="4">
    <source>
        <dbReference type="ARBA" id="ARBA00023136"/>
    </source>
</evidence>
<protein>
    <submittedName>
        <fullName evidence="8">O-glycosylation ligase, exosortase A system-associated</fullName>
    </submittedName>
</protein>
<keyword evidence="2 5" id="KW-0812">Transmembrane</keyword>
<feature type="transmembrane region" description="Helical" evidence="5">
    <location>
        <begin position="243"/>
        <end position="260"/>
    </location>
</feature>